<evidence type="ECO:0000313" key="6">
    <source>
        <dbReference type="EMBL" id="RYQ78845.1"/>
    </source>
</evidence>
<reference evidence="6 7" key="1">
    <citation type="submission" date="2019-01" db="EMBL/GenBank/DDBJ databases">
        <title>Sequencing of cultivated peanut Arachis hypogaea provides insights into genome evolution and oil improvement.</title>
        <authorList>
            <person name="Chen X."/>
        </authorList>
    </citation>
    <scope>NUCLEOTIDE SEQUENCE [LARGE SCALE GENOMIC DNA]</scope>
    <source>
        <strain evidence="7">cv. Fuhuasheng</strain>
        <tissue evidence="6">Leaves</tissue>
    </source>
</reference>
<keyword evidence="7" id="KW-1185">Reference proteome</keyword>
<feature type="region of interest" description="Disordered" evidence="5">
    <location>
        <begin position="1"/>
        <end position="23"/>
    </location>
</feature>
<protein>
    <recommendedName>
        <fullName evidence="4">Mediator of RNA polymerase II transcription subunit 20</fullName>
    </recommendedName>
    <alternativeName>
        <fullName evidence="4">Mediator complex subunit 20</fullName>
    </alternativeName>
</protein>
<keyword evidence="4" id="KW-0804">Transcription</keyword>
<evidence type="ECO:0000256" key="3">
    <source>
        <dbReference type="ARBA" id="ARBA00023242"/>
    </source>
</evidence>
<comment type="subunit">
    <text evidence="4">Component of the Mediator complex.</text>
</comment>
<keyword evidence="3 4" id="KW-0539">Nucleus</keyword>
<dbReference type="InterPro" id="IPR013921">
    <property type="entry name" value="Mediator_Med20"/>
</dbReference>
<comment type="caution">
    <text evidence="6">The sequence shown here is derived from an EMBL/GenBank/DDBJ whole genome shotgun (WGS) entry which is preliminary data.</text>
</comment>
<evidence type="ECO:0000256" key="1">
    <source>
        <dbReference type="ARBA" id="ARBA00004123"/>
    </source>
</evidence>
<gene>
    <name evidence="4" type="primary">MED20</name>
    <name evidence="6" type="ORF">Ahy_Scaffold9g108595</name>
</gene>
<dbReference type="STRING" id="3818.A0A444WMX7"/>
<name>A0A444WMX7_ARAHY</name>
<evidence type="ECO:0000313" key="7">
    <source>
        <dbReference type="Proteomes" id="UP000289738"/>
    </source>
</evidence>
<dbReference type="PANTHER" id="PTHR12465:SF0">
    <property type="entry name" value="MEDIATOR OF RNA POLYMERASE II TRANSCRIPTION SUBUNIT 20"/>
    <property type="match status" value="1"/>
</dbReference>
<dbReference type="Pfam" id="PF08612">
    <property type="entry name" value="Med20"/>
    <property type="match status" value="1"/>
</dbReference>
<comment type="function">
    <text evidence="4">Component of the Mediator complex, a coactivator involved in the regulated transcription of nearly all RNA polymerase II-dependent genes. Mediator functions as a bridge to convey information from gene-specific regulatory proteins to the basal RNA polymerase II transcription machinery. Mediator is recruited to promoters by direct interactions with regulatory proteins and serves as a scaffold for the assembly of a functional preinitiation complex with RNA polymerase II and the general transcription factors.</text>
</comment>
<comment type="subcellular location">
    <subcellularLocation>
        <location evidence="1 4">Nucleus</location>
    </subcellularLocation>
</comment>
<comment type="similarity">
    <text evidence="2 4">Belongs to the Mediator complex subunit 20 family.</text>
</comment>
<evidence type="ECO:0000256" key="2">
    <source>
        <dbReference type="ARBA" id="ARBA00010743"/>
    </source>
</evidence>
<accession>A0A444WMX7</accession>
<dbReference type="EMBL" id="SDMP01000029">
    <property type="protein sequence ID" value="RYQ78845.1"/>
    <property type="molecule type" value="Genomic_DNA"/>
</dbReference>
<dbReference type="Proteomes" id="UP000289738">
    <property type="component" value="Unassembled WGS sequence"/>
</dbReference>
<dbReference type="AlphaFoldDB" id="A0A444WMX7"/>
<dbReference type="PANTHER" id="PTHR12465">
    <property type="entry name" value="UBIQUITIN SPECIFIC PROTEASE HOMOLOG 49"/>
    <property type="match status" value="1"/>
</dbReference>
<organism evidence="6 7">
    <name type="scientific">Arachis hypogaea</name>
    <name type="common">Peanut</name>
    <dbReference type="NCBI Taxonomy" id="3818"/>
    <lineage>
        <taxon>Eukaryota</taxon>
        <taxon>Viridiplantae</taxon>
        <taxon>Streptophyta</taxon>
        <taxon>Embryophyta</taxon>
        <taxon>Tracheophyta</taxon>
        <taxon>Spermatophyta</taxon>
        <taxon>Magnoliopsida</taxon>
        <taxon>eudicotyledons</taxon>
        <taxon>Gunneridae</taxon>
        <taxon>Pentapetalae</taxon>
        <taxon>rosids</taxon>
        <taxon>fabids</taxon>
        <taxon>Fabales</taxon>
        <taxon>Fabaceae</taxon>
        <taxon>Papilionoideae</taxon>
        <taxon>50 kb inversion clade</taxon>
        <taxon>dalbergioids sensu lato</taxon>
        <taxon>Dalbergieae</taxon>
        <taxon>Pterocarpus clade</taxon>
        <taxon>Arachis</taxon>
    </lineage>
</organism>
<evidence type="ECO:0000256" key="5">
    <source>
        <dbReference type="SAM" id="MobiDB-lite"/>
    </source>
</evidence>
<keyword evidence="4" id="KW-0010">Activator</keyword>
<evidence type="ECO:0000256" key="4">
    <source>
        <dbReference type="RuleBase" id="RU364152"/>
    </source>
</evidence>
<dbReference type="GO" id="GO:0006357">
    <property type="term" value="P:regulation of transcription by RNA polymerase II"/>
    <property type="evidence" value="ECO:0007669"/>
    <property type="project" value="InterPro"/>
</dbReference>
<proteinExistence type="inferred from homology"/>
<sequence length="397" mass="44683">MTKPTNLKTKIKSPNRPKTERAKGVRTLVSPTDPLTPLLSSLHSPLSPLALSSHVSGLHLELPAQLPSSHHHCSRSHAPSPCQPSKIAATASATFRRAVRDCRRQLCSTLPPLQPPLASHCPYPRQLCIFPDFQLLTLGLVLVYLKILRILHWTPTQGSVVNSQILNEISQCVESFNAVKDGRWKATLTFYRPNLRDPTIPSEFPRDFLGISLLEQPNKYYFIIRGNKIILEADSTILTIMEKLQSYKSKVALNFEGVQYKMGDFQMKVVKVVPNQGESLRGILIEIEYLPISSIEKAKPIMEEFLELWREVMSKKSLPGHFSQAEPHFAEYKLPDNYTSQHTAIQYAAALAQLIASAHWLNSDTQWRRDWIPLNEGDCGDAHIALHSLKGTHVPLL</sequence>
<dbReference type="GO" id="GO:0016592">
    <property type="term" value="C:mediator complex"/>
    <property type="evidence" value="ECO:0007669"/>
    <property type="project" value="InterPro"/>
</dbReference>
<keyword evidence="4" id="KW-0805">Transcription regulation</keyword>
<dbReference type="GO" id="GO:0003713">
    <property type="term" value="F:transcription coactivator activity"/>
    <property type="evidence" value="ECO:0007669"/>
    <property type="project" value="TreeGrafter"/>
</dbReference>